<protein>
    <submittedName>
        <fullName evidence="1">Uncharacterized protein</fullName>
    </submittedName>
</protein>
<comment type="caution">
    <text evidence="1">The sequence shown here is derived from an EMBL/GenBank/DDBJ whole genome shotgun (WGS) entry which is preliminary data.</text>
</comment>
<evidence type="ECO:0000313" key="1">
    <source>
        <dbReference type="EMBL" id="KAJ8867134.1"/>
    </source>
</evidence>
<dbReference type="Proteomes" id="UP001159363">
    <property type="component" value="Chromosome 15"/>
</dbReference>
<dbReference type="EMBL" id="JARBHB010000016">
    <property type="protein sequence ID" value="KAJ8867134.1"/>
    <property type="molecule type" value="Genomic_DNA"/>
</dbReference>
<gene>
    <name evidence="1" type="ORF">PR048_032998</name>
</gene>
<accession>A0ABQ9G7X8</accession>
<keyword evidence="2" id="KW-1185">Reference proteome</keyword>
<proteinExistence type="predicted"/>
<organism evidence="1 2">
    <name type="scientific">Dryococelus australis</name>
    <dbReference type="NCBI Taxonomy" id="614101"/>
    <lineage>
        <taxon>Eukaryota</taxon>
        <taxon>Metazoa</taxon>
        <taxon>Ecdysozoa</taxon>
        <taxon>Arthropoda</taxon>
        <taxon>Hexapoda</taxon>
        <taxon>Insecta</taxon>
        <taxon>Pterygota</taxon>
        <taxon>Neoptera</taxon>
        <taxon>Polyneoptera</taxon>
        <taxon>Phasmatodea</taxon>
        <taxon>Verophasmatodea</taxon>
        <taxon>Anareolatae</taxon>
        <taxon>Phasmatidae</taxon>
        <taxon>Eurycanthinae</taxon>
        <taxon>Dryococelus</taxon>
    </lineage>
</organism>
<reference evidence="1 2" key="1">
    <citation type="submission" date="2023-02" db="EMBL/GenBank/DDBJ databases">
        <title>LHISI_Scaffold_Assembly.</title>
        <authorList>
            <person name="Stuart O.P."/>
            <person name="Cleave R."/>
            <person name="Magrath M.J.L."/>
            <person name="Mikheyev A.S."/>
        </authorList>
    </citation>
    <scope>NUCLEOTIDE SEQUENCE [LARGE SCALE GENOMIC DNA]</scope>
    <source>
        <strain evidence="1">Daus_M_001</strain>
        <tissue evidence="1">Leg muscle</tissue>
    </source>
</reference>
<evidence type="ECO:0000313" key="2">
    <source>
        <dbReference type="Proteomes" id="UP001159363"/>
    </source>
</evidence>
<name>A0ABQ9G7X8_9NEOP</name>
<sequence length="96" mass="10820">MDCGNNTSAFKWNILQAMHRLCLAWSRLKPSTIANCFAKVGFPAGTDENNCNDETDECEPEWVEVQSNLDSGESSFSDFTSVDNWKLVLQDLMTHL</sequence>